<dbReference type="SUPFAM" id="SSF81383">
    <property type="entry name" value="F-box domain"/>
    <property type="match status" value="1"/>
</dbReference>
<dbReference type="AlphaFoldDB" id="A0ABD2I9Q7"/>
<name>A0ABD2I9Q7_9BILA</name>
<dbReference type="Proteomes" id="UP001620626">
    <property type="component" value="Unassembled WGS sequence"/>
</dbReference>
<accession>A0ABD2I9Q7</accession>
<proteinExistence type="predicted"/>
<protein>
    <recommendedName>
        <fullName evidence="4">F-box domain-containing protein</fullName>
    </recommendedName>
</protein>
<evidence type="ECO:0000313" key="3">
    <source>
        <dbReference type="Proteomes" id="UP001620626"/>
    </source>
</evidence>
<feature type="region of interest" description="Disordered" evidence="1">
    <location>
        <begin position="1"/>
        <end position="20"/>
    </location>
</feature>
<organism evidence="2 3">
    <name type="scientific">Heterodera trifolii</name>
    <dbReference type="NCBI Taxonomy" id="157864"/>
    <lineage>
        <taxon>Eukaryota</taxon>
        <taxon>Metazoa</taxon>
        <taxon>Ecdysozoa</taxon>
        <taxon>Nematoda</taxon>
        <taxon>Chromadorea</taxon>
        <taxon>Rhabditida</taxon>
        <taxon>Tylenchina</taxon>
        <taxon>Tylenchomorpha</taxon>
        <taxon>Tylenchoidea</taxon>
        <taxon>Heteroderidae</taxon>
        <taxon>Heteroderinae</taxon>
        <taxon>Heterodera</taxon>
    </lineage>
</organism>
<evidence type="ECO:0008006" key="4">
    <source>
        <dbReference type="Google" id="ProtNLM"/>
    </source>
</evidence>
<sequence>MAHKRKRQNKDAPCSSTNSDLVNQCSFPIDQLPLNALVIVASQLPFKDFKRVGTISKQFNRAQRMTRFSRKRVSVDLLRKLFPDEVPDTDVEDDDGTERSVGMMEVMDPLRQHLRSSPPRNIREVDMSKFSSFRESHFVELFRSISNGRELFTEVRRLNVQKCVIELRDMEFLAQLMPKVWYIRCSGQTLVIPEDIDQSKLALSMEQMRQLHAKLDNFDYVASKCNKKHLWFINKLTELFAELEIIQLDN</sequence>
<dbReference type="InterPro" id="IPR036047">
    <property type="entry name" value="F-box-like_dom_sf"/>
</dbReference>
<comment type="caution">
    <text evidence="2">The sequence shown here is derived from an EMBL/GenBank/DDBJ whole genome shotgun (WGS) entry which is preliminary data.</text>
</comment>
<reference evidence="2 3" key="1">
    <citation type="submission" date="2024-10" db="EMBL/GenBank/DDBJ databases">
        <authorList>
            <person name="Kim D."/>
        </authorList>
    </citation>
    <scope>NUCLEOTIDE SEQUENCE [LARGE SCALE GENOMIC DNA]</scope>
    <source>
        <strain evidence="2">BH-2024</strain>
    </source>
</reference>
<dbReference type="EMBL" id="JBICBT010001264">
    <property type="protein sequence ID" value="KAL3076011.1"/>
    <property type="molecule type" value="Genomic_DNA"/>
</dbReference>
<gene>
    <name evidence="2" type="ORF">niasHT_032608</name>
</gene>
<evidence type="ECO:0000313" key="2">
    <source>
        <dbReference type="EMBL" id="KAL3076011.1"/>
    </source>
</evidence>
<keyword evidence="3" id="KW-1185">Reference proteome</keyword>
<evidence type="ECO:0000256" key="1">
    <source>
        <dbReference type="SAM" id="MobiDB-lite"/>
    </source>
</evidence>